<evidence type="ECO:0000313" key="3">
    <source>
        <dbReference type="Proteomes" id="UP000237350"/>
    </source>
</evidence>
<dbReference type="InterPro" id="IPR000257">
    <property type="entry name" value="Uroporphyrinogen_deCOase"/>
</dbReference>
<dbReference type="EMBL" id="LPWH01000053">
    <property type="protein sequence ID" value="POR03556.1"/>
    <property type="molecule type" value="Genomic_DNA"/>
</dbReference>
<dbReference type="Gene3D" id="3.20.20.210">
    <property type="match status" value="1"/>
</dbReference>
<reference evidence="3" key="1">
    <citation type="submission" date="2015-12" db="EMBL/GenBank/DDBJ databases">
        <authorList>
            <person name="Lodha T.D."/>
            <person name="Chintalapati S."/>
            <person name="Chintalapati V.R."/>
            <person name="Sravanthi T."/>
        </authorList>
    </citation>
    <scope>NUCLEOTIDE SEQUENCE [LARGE SCALE GENOMIC DNA]</scope>
    <source>
        <strain evidence="3">JC133</strain>
    </source>
</reference>
<evidence type="ECO:0000259" key="1">
    <source>
        <dbReference type="Pfam" id="PF01208"/>
    </source>
</evidence>
<dbReference type="InterPro" id="IPR052024">
    <property type="entry name" value="Methanogen_methyltrans"/>
</dbReference>
<dbReference type="SUPFAM" id="SSF51726">
    <property type="entry name" value="UROD/MetE-like"/>
    <property type="match status" value="1"/>
</dbReference>
<comment type="caution">
    <text evidence="2">The sequence shown here is derived from an EMBL/GenBank/DDBJ whole genome shotgun (WGS) entry which is preliminary data.</text>
</comment>
<dbReference type="InterPro" id="IPR038071">
    <property type="entry name" value="UROD/MetE-like_sf"/>
</dbReference>
<proteinExistence type="predicted"/>
<feature type="domain" description="Uroporphyrinogen decarboxylase (URO-D)" evidence="1">
    <location>
        <begin position="66"/>
        <end position="315"/>
    </location>
</feature>
<dbReference type="RefSeq" id="WP_018526735.1">
    <property type="nucleotide sequence ID" value="NZ_LPWH01000053.1"/>
</dbReference>
<dbReference type="Pfam" id="PF01208">
    <property type="entry name" value="URO-D"/>
    <property type="match status" value="1"/>
</dbReference>
<evidence type="ECO:0000313" key="2">
    <source>
        <dbReference type="EMBL" id="POR03556.1"/>
    </source>
</evidence>
<sequence length="316" mass="35167">MTKKQRIDTAIRGGKVDHVPVIFSLHFPESDHRGKQAIEAHRNFYKATDVDAVKVMNENLFRTDVAIRTPEDWRSVRPITGKESYVQDQLDIVKALADEIGHEAYLYTTIHGIFASAFHATGDSDDKLARNDKLTAHLKESPEIMISALKNIAEGIAIFTQLCIEAGSHGIYYAALGAEKYRFSKEMFNDFIKPNDLLILDSAANASAGVVLHMCKDSLNIDMYKDYPVEIVNWAVHENNPALSEGRRIFPQTILGGFDDREGELVHGSSAQIAEKVSRLIAEMGSEKFIVGADCTLPTEIEYSRVRGVVDAVRSI</sequence>
<name>A0A2S4JVN4_9SPIO</name>
<dbReference type="OrthoDB" id="7375127at2"/>
<protein>
    <recommendedName>
        <fullName evidence="1">Uroporphyrinogen decarboxylase (URO-D) domain-containing protein</fullName>
    </recommendedName>
</protein>
<accession>A0A2S4JVN4</accession>
<dbReference type="PANTHER" id="PTHR47099">
    <property type="entry name" value="METHYLCOBAMIDE:COM METHYLTRANSFERASE MTBA"/>
    <property type="match status" value="1"/>
</dbReference>
<dbReference type="GO" id="GO:0004853">
    <property type="term" value="F:uroporphyrinogen decarboxylase activity"/>
    <property type="evidence" value="ECO:0007669"/>
    <property type="project" value="InterPro"/>
</dbReference>
<dbReference type="Proteomes" id="UP000237350">
    <property type="component" value="Unassembled WGS sequence"/>
</dbReference>
<gene>
    <name evidence="2" type="ORF">AU468_05180</name>
</gene>
<dbReference type="GO" id="GO:0006779">
    <property type="term" value="P:porphyrin-containing compound biosynthetic process"/>
    <property type="evidence" value="ECO:0007669"/>
    <property type="project" value="InterPro"/>
</dbReference>
<organism evidence="2 3">
    <name type="scientific">Alkalispirochaeta sphaeroplastigenens</name>
    <dbReference type="NCBI Taxonomy" id="1187066"/>
    <lineage>
        <taxon>Bacteria</taxon>
        <taxon>Pseudomonadati</taxon>
        <taxon>Spirochaetota</taxon>
        <taxon>Spirochaetia</taxon>
        <taxon>Spirochaetales</taxon>
        <taxon>Spirochaetaceae</taxon>
        <taxon>Alkalispirochaeta</taxon>
    </lineage>
</organism>
<keyword evidence="3" id="KW-1185">Reference proteome</keyword>
<dbReference type="PANTHER" id="PTHR47099:SF1">
    <property type="entry name" value="METHYLCOBAMIDE:COM METHYLTRANSFERASE MTBA"/>
    <property type="match status" value="1"/>
</dbReference>
<dbReference type="AlphaFoldDB" id="A0A2S4JVN4"/>